<comment type="caution">
    <text evidence="7">The sequence shown here is derived from an EMBL/GenBank/DDBJ whole genome shotgun (WGS) entry which is preliminary data.</text>
</comment>
<keyword evidence="2" id="KW-0732">Signal</keyword>
<keyword evidence="3" id="KW-0472">Membrane</keyword>
<name>A0ABV6ZI35_9HYPH</name>
<evidence type="ECO:0000256" key="5">
    <source>
        <dbReference type="ARBA" id="ARBA00038306"/>
    </source>
</evidence>
<protein>
    <submittedName>
        <fullName evidence="7">Outer membrane protein</fullName>
    </submittedName>
</protein>
<dbReference type="EMBL" id="JBHGPK010000008">
    <property type="protein sequence ID" value="MFC2251794.1"/>
    <property type="molecule type" value="Genomic_DNA"/>
</dbReference>
<dbReference type="InterPro" id="IPR051692">
    <property type="entry name" value="OMP-like"/>
</dbReference>
<comment type="similarity">
    <text evidence="5">Belongs to the Omp25/RopB family.</text>
</comment>
<evidence type="ECO:0000256" key="2">
    <source>
        <dbReference type="ARBA" id="ARBA00022729"/>
    </source>
</evidence>
<reference evidence="7 8" key="1">
    <citation type="submission" date="2024-09" db="EMBL/GenBank/DDBJ databases">
        <title>Description of Labrys sedimenti sp. nov., isolated from a diclofenac-degrading enrichment culture, and genome-based reclassification of Labrys portucalensis as a later heterotypic synonym of Labrys neptuniae.</title>
        <authorList>
            <person name="Tancsics A."/>
            <person name="Csepanyi A."/>
        </authorList>
    </citation>
    <scope>NUCLEOTIDE SEQUENCE [LARGE SCALE GENOMIC DNA]</scope>
    <source>
        <strain evidence="7 8">LMG 23412</strain>
    </source>
</reference>
<evidence type="ECO:0000256" key="3">
    <source>
        <dbReference type="ARBA" id="ARBA00023136"/>
    </source>
</evidence>
<evidence type="ECO:0000259" key="6">
    <source>
        <dbReference type="Pfam" id="PF13505"/>
    </source>
</evidence>
<organism evidence="7 8">
    <name type="scientific">Labrys neptuniae</name>
    <dbReference type="NCBI Taxonomy" id="376174"/>
    <lineage>
        <taxon>Bacteria</taxon>
        <taxon>Pseudomonadati</taxon>
        <taxon>Pseudomonadota</taxon>
        <taxon>Alphaproteobacteria</taxon>
        <taxon>Hyphomicrobiales</taxon>
        <taxon>Xanthobacteraceae</taxon>
        <taxon>Labrys</taxon>
    </lineage>
</organism>
<sequence>MSEYVKTVAVKAHTREGWRGRKVRHSARSGFADMKLRISIAAFLLATAGASAADLAPAAVEPVIPATAYDWTGFYAGINGGYAFGSSHDVTMSELFPATGPLVDGYGSLSPKGGFGGVQAGYNRQAGNFVLGLEGDIQGGGISDKAGRIGTATGYFLSTKSQVNWFGTVRPRIGYAFDNILIYATGGLAVGEVKYTQNYANGDFLAHPRTSETRVGFAVGGGAEYAFNEHWTAKLEYQYIDLGRSKISATEINGGEPTDYTIHTRLRTDFHTVRLGANYKF</sequence>
<keyword evidence="4" id="KW-0998">Cell outer membrane</keyword>
<dbReference type="SUPFAM" id="SSF56925">
    <property type="entry name" value="OMPA-like"/>
    <property type="match status" value="1"/>
</dbReference>
<evidence type="ECO:0000256" key="4">
    <source>
        <dbReference type="ARBA" id="ARBA00023237"/>
    </source>
</evidence>
<comment type="subcellular location">
    <subcellularLocation>
        <location evidence="1">Cell outer membrane</location>
    </subcellularLocation>
</comment>
<dbReference type="Proteomes" id="UP001595190">
    <property type="component" value="Unassembled WGS sequence"/>
</dbReference>
<accession>A0ABV6ZI35</accession>
<dbReference type="Gene3D" id="2.40.160.20">
    <property type="match status" value="1"/>
</dbReference>
<dbReference type="InterPro" id="IPR011250">
    <property type="entry name" value="OMP/PagP_B-barrel"/>
</dbReference>
<dbReference type="PANTHER" id="PTHR34001:SF3">
    <property type="entry name" value="BLL7405 PROTEIN"/>
    <property type="match status" value="1"/>
</dbReference>
<dbReference type="Pfam" id="PF13505">
    <property type="entry name" value="OMP_b-brl"/>
    <property type="match status" value="1"/>
</dbReference>
<feature type="domain" description="Outer membrane protein beta-barrel" evidence="6">
    <location>
        <begin position="44"/>
        <end position="281"/>
    </location>
</feature>
<dbReference type="InterPro" id="IPR027385">
    <property type="entry name" value="Beta-barrel_OMP"/>
</dbReference>
<dbReference type="PANTHER" id="PTHR34001">
    <property type="entry name" value="BLL7405 PROTEIN"/>
    <property type="match status" value="1"/>
</dbReference>
<evidence type="ECO:0000313" key="7">
    <source>
        <dbReference type="EMBL" id="MFC2251794.1"/>
    </source>
</evidence>
<dbReference type="RefSeq" id="WP_394312325.1">
    <property type="nucleotide sequence ID" value="NZ_JBHGPK010000008.1"/>
</dbReference>
<gene>
    <name evidence="7" type="ORF">ACETRX_19325</name>
</gene>
<proteinExistence type="inferred from homology"/>
<evidence type="ECO:0000313" key="8">
    <source>
        <dbReference type="Proteomes" id="UP001595190"/>
    </source>
</evidence>
<evidence type="ECO:0000256" key="1">
    <source>
        <dbReference type="ARBA" id="ARBA00004442"/>
    </source>
</evidence>